<dbReference type="EMBL" id="DUZY01000002">
    <property type="protein sequence ID" value="DAD28574.1"/>
    <property type="molecule type" value="Genomic_DNA"/>
</dbReference>
<evidence type="ECO:0000256" key="1">
    <source>
        <dbReference type="SAM" id="MobiDB-lite"/>
    </source>
</evidence>
<sequence>MKEFQPPVAGSSRMQIDLALSDFSHLLRRMNLPQEVARLKNVSLGQSQEEPSEFIAMRERYQEECIYGQSLSSNIGQWGSPLCHFVLKEELGLAGARIFDIDTSSQILILARRLSGMGGAHVLTKISLMYPHENEDIQLPPSTRAVKDLHLSPSSGRLSLLAFLGKKLSVLSMESNNIVLSYDLPVRPFLVPELENQGVCMSLAYCSSTDDIVASFRPDGTTDSQLSPSPSPTALGQGIQGSHVLVKRIGSSGYQNLGSTSATISKIRIPRSTIVKVGACTTLFAYGDDINRELCLRELPSLRVIQKLQPHQYPILDVKYAHSSGPGLLGCMSEDKLQLFSARVS</sequence>
<feature type="compositionally biased region" description="Polar residues" evidence="1">
    <location>
        <begin position="221"/>
        <end position="234"/>
    </location>
</feature>
<proteinExistence type="predicted"/>
<dbReference type="PANTHER" id="PTHR16047:SF7">
    <property type="entry name" value="E3 UBIQUITIN-PROTEIN LIGASE RFWD3"/>
    <property type="match status" value="1"/>
</dbReference>
<dbReference type="SUPFAM" id="SSF50978">
    <property type="entry name" value="WD40 repeat-like"/>
    <property type="match status" value="1"/>
</dbReference>
<dbReference type="PANTHER" id="PTHR16047">
    <property type="entry name" value="RFWD3 PROTEIN"/>
    <property type="match status" value="1"/>
</dbReference>
<dbReference type="GO" id="GO:0036297">
    <property type="term" value="P:interstrand cross-link repair"/>
    <property type="evidence" value="ECO:0007669"/>
    <property type="project" value="InterPro"/>
</dbReference>
<dbReference type="InterPro" id="IPR036322">
    <property type="entry name" value="WD40_repeat_dom_sf"/>
</dbReference>
<reference evidence="2 3" key="1">
    <citation type="journal article" date="2020" name="Mol. Biol. Evol.">
        <title>Distinct Expression and Methylation Patterns for Genes with Different Fates following a Single Whole-Genome Duplication in Flowering Plants.</title>
        <authorList>
            <person name="Shi T."/>
            <person name="Rahmani R.S."/>
            <person name="Gugger P.F."/>
            <person name="Wang M."/>
            <person name="Li H."/>
            <person name="Zhang Y."/>
            <person name="Li Z."/>
            <person name="Wang Q."/>
            <person name="Van de Peer Y."/>
            <person name="Marchal K."/>
            <person name="Chen J."/>
        </authorList>
    </citation>
    <scope>NUCLEOTIDE SEQUENCE [LARGE SCALE GENOMIC DNA]</scope>
    <source>
        <tissue evidence="2">Leaf</tissue>
    </source>
</reference>
<accession>A0A822Y3R7</accession>
<dbReference type="GO" id="GO:0004842">
    <property type="term" value="F:ubiquitin-protein transferase activity"/>
    <property type="evidence" value="ECO:0007669"/>
    <property type="project" value="InterPro"/>
</dbReference>
<dbReference type="GO" id="GO:0005634">
    <property type="term" value="C:nucleus"/>
    <property type="evidence" value="ECO:0007669"/>
    <property type="project" value="InterPro"/>
</dbReference>
<name>A0A822Y3R7_NELNU</name>
<comment type="caution">
    <text evidence="2">The sequence shown here is derived from an EMBL/GenBank/DDBJ whole genome shotgun (WGS) entry which is preliminary data.</text>
</comment>
<dbReference type="InterPro" id="IPR037381">
    <property type="entry name" value="RFWD3"/>
</dbReference>
<dbReference type="GO" id="GO:0016567">
    <property type="term" value="P:protein ubiquitination"/>
    <property type="evidence" value="ECO:0007669"/>
    <property type="project" value="InterPro"/>
</dbReference>
<gene>
    <name evidence="2" type="ORF">HUJ06_030042</name>
</gene>
<organism evidence="2 3">
    <name type="scientific">Nelumbo nucifera</name>
    <name type="common">Sacred lotus</name>
    <dbReference type="NCBI Taxonomy" id="4432"/>
    <lineage>
        <taxon>Eukaryota</taxon>
        <taxon>Viridiplantae</taxon>
        <taxon>Streptophyta</taxon>
        <taxon>Embryophyta</taxon>
        <taxon>Tracheophyta</taxon>
        <taxon>Spermatophyta</taxon>
        <taxon>Magnoliopsida</taxon>
        <taxon>Proteales</taxon>
        <taxon>Nelumbonaceae</taxon>
        <taxon>Nelumbo</taxon>
    </lineage>
</organism>
<dbReference type="AlphaFoldDB" id="A0A822Y3R7"/>
<feature type="region of interest" description="Disordered" evidence="1">
    <location>
        <begin position="217"/>
        <end position="237"/>
    </location>
</feature>
<dbReference type="Proteomes" id="UP000607653">
    <property type="component" value="Unassembled WGS sequence"/>
</dbReference>
<protein>
    <submittedName>
        <fullName evidence="2">Uncharacterized protein</fullName>
    </submittedName>
</protein>
<evidence type="ECO:0000313" key="2">
    <source>
        <dbReference type="EMBL" id="DAD28574.1"/>
    </source>
</evidence>
<evidence type="ECO:0000313" key="3">
    <source>
        <dbReference type="Proteomes" id="UP000607653"/>
    </source>
</evidence>
<keyword evidence="3" id="KW-1185">Reference proteome</keyword>